<feature type="compositionally biased region" description="Basic and acidic residues" evidence="1">
    <location>
        <begin position="634"/>
        <end position="652"/>
    </location>
</feature>
<gene>
    <name evidence="2" type="ORF">TRFO_21088</name>
</gene>
<feature type="region of interest" description="Disordered" evidence="1">
    <location>
        <begin position="552"/>
        <end position="609"/>
    </location>
</feature>
<protein>
    <recommendedName>
        <fullName evidence="4">RRM domain-containing protein</fullName>
    </recommendedName>
</protein>
<dbReference type="VEuPathDB" id="TrichDB:TRFO_21088"/>
<organism evidence="2 3">
    <name type="scientific">Tritrichomonas foetus</name>
    <dbReference type="NCBI Taxonomy" id="1144522"/>
    <lineage>
        <taxon>Eukaryota</taxon>
        <taxon>Metamonada</taxon>
        <taxon>Parabasalia</taxon>
        <taxon>Tritrichomonadida</taxon>
        <taxon>Tritrichomonadidae</taxon>
        <taxon>Tritrichomonas</taxon>
    </lineage>
</organism>
<accession>A0A1J4KJF6</accession>
<evidence type="ECO:0000313" key="2">
    <source>
        <dbReference type="EMBL" id="OHT09822.1"/>
    </source>
</evidence>
<keyword evidence="3" id="KW-1185">Reference proteome</keyword>
<dbReference type="RefSeq" id="XP_068362958.1">
    <property type="nucleotide sequence ID" value="XM_068501758.1"/>
</dbReference>
<feature type="compositionally biased region" description="Polar residues" evidence="1">
    <location>
        <begin position="700"/>
        <end position="711"/>
    </location>
</feature>
<proteinExistence type="predicted"/>
<evidence type="ECO:0008006" key="4">
    <source>
        <dbReference type="Google" id="ProtNLM"/>
    </source>
</evidence>
<dbReference type="GeneID" id="94836462"/>
<dbReference type="AlphaFoldDB" id="A0A1J4KJF6"/>
<evidence type="ECO:0000256" key="1">
    <source>
        <dbReference type="SAM" id="MobiDB-lite"/>
    </source>
</evidence>
<feature type="compositionally biased region" description="Low complexity" evidence="1">
    <location>
        <begin position="555"/>
        <end position="592"/>
    </location>
</feature>
<dbReference type="Proteomes" id="UP000179807">
    <property type="component" value="Unassembled WGS sequence"/>
</dbReference>
<evidence type="ECO:0000313" key="3">
    <source>
        <dbReference type="Proteomes" id="UP000179807"/>
    </source>
</evidence>
<feature type="region of interest" description="Disordered" evidence="1">
    <location>
        <begin position="634"/>
        <end position="660"/>
    </location>
</feature>
<sequence length="719" mass="83365">MLQLKEPLPNRFYVQLNLTSDAQLFIDIASEKLSNTKFFLFIAEWASYIFIEGNDSFESISDKLSSIIPPDLIFPIQNIIDYDDQNFDIFFMYLPEKYESNDILEESKFEKLVSIFIPMFKCTSIINNFMYSVHCQSLEDMIRLVSFLNVIQIQKDSRIIFHQKIIELPIVEIFVNNIQSNKNPKNIIPKDRVSTQFFDMFPDYFQIYDFKVCDCSFDKNVNLILLKDAEKANELILKTNGGKIINRTVYTRHFIDQITRKSLFKYTVKTDLDLMNDLSAIKESLGIENDIYFHPYENNKIGTFSYVTFYDQKHADTLIAKGLAKFWRCSFYIANVGQMNEVEINRYLTQKKFPPKIFDMTKTNSRNNCYFVEGYDKSFSIFKIHYRTISEIDGAIESLQKEPFYCNNIGFQPFCIKNLDEFNEAFRNIASNNTFQVTGIAFPKNAQDLGRSEITEIFGKYGIMKLLLLRKMNKTETYSALVGYSKAKSFDEAKSGLNQLIFHDHNLNIIKYQESAAFQFRVRNCNSKKETISKLPVSKTDDLKQFKKQPNSFLNADSHSNSNSNTNINRKQKQNNKNSNNNKNASQGVNKNVNQKEKTDLKGGTIEIQTNTRKPDLTIVKPNKNVGLKITKNDQRQKGGKIKIEKKKEDPPKTLFQTKPKLDPQVDTKLKIQQIDQKESDDSNLINEDILSLISKVNPHPTTSLSQTSSDMMWDDDPF</sequence>
<feature type="region of interest" description="Disordered" evidence="1">
    <location>
        <begin position="698"/>
        <end position="719"/>
    </location>
</feature>
<dbReference type="EMBL" id="MLAK01000628">
    <property type="protein sequence ID" value="OHT09822.1"/>
    <property type="molecule type" value="Genomic_DNA"/>
</dbReference>
<name>A0A1J4KJF6_9EUKA</name>
<reference evidence="2" key="1">
    <citation type="submission" date="2016-10" db="EMBL/GenBank/DDBJ databases">
        <authorList>
            <person name="Benchimol M."/>
            <person name="Almeida L.G."/>
            <person name="Vasconcelos A.T."/>
            <person name="Perreira-Neves A."/>
            <person name="Rosa I.A."/>
            <person name="Tasca T."/>
            <person name="Bogo M.R."/>
            <person name="de Souza W."/>
        </authorList>
    </citation>
    <scope>NUCLEOTIDE SEQUENCE [LARGE SCALE GENOMIC DNA]</scope>
    <source>
        <strain evidence="2">K</strain>
    </source>
</reference>
<comment type="caution">
    <text evidence="2">The sequence shown here is derived from an EMBL/GenBank/DDBJ whole genome shotgun (WGS) entry which is preliminary data.</text>
</comment>